<proteinExistence type="predicted"/>
<protein>
    <submittedName>
        <fullName evidence="1">Uncharacterized protein</fullName>
    </submittedName>
</protein>
<keyword evidence="2" id="KW-1185">Reference proteome</keyword>
<reference evidence="1" key="2">
    <citation type="submission" date="2015-06" db="UniProtKB">
        <authorList>
            <consortium name="EnsemblPlants"/>
        </authorList>
    </citation>
    <scope>IDENTIFICATION</scope>
</reference>
<dbReference type="HOGENOM" id="CLU_3053179_0_0_1"/>
<accession>A0A0D2ZV03</accession>
<evidence type="ECO:0000313" key="1">
    <source>
        <dbReference type="EnsemblPlants" id="Bo01441s010.1"/>
    </source>
</evidence>
<dbReference type="EnsemblPlants" id="Bo01441s010.1">
    <property type="protein sequence ID" value="Bo01441s010.1"/>
    <property type="gene ID" value="Bo01441s010"/>
</dbReference>
<reference evidence="1" key="1">
    <citation type="journal article" date="2014" name="Genome Biol.">
        <title>Transcriptome and methylome profiling reveals relics of genome dominance in the mesopolyploid Brassica oleracea.</title>
        <authorList>
            <person name="Parkin I.A."/>
            <person name="Koh C."/>
            <person name="Tang H."/>
            <person name="Robinson S.J."/>
            <person name="Kagale S."/>
            <person name="Clarke W.E."/>
            <person name="Town C.D."/>
            <person name="Nixon J."/>
            <person name="Krishnakumar V."/>
            <person name="Bidwell S.L."/>
            <person name="Denoeud F."/>
            <person name="Belcram H."/>
            <person name="Links M.G."/>
            <person name="Just J."/>
            <person name="Clarke C."/>
            <person name="Bender T."/>
            <person name="Huebert T."/>
            <person name="Mason A.S."/>
            <person name="Pires J.C."/>
            <person name="Barker G."/>
            <person name="Moore J."/>
            <person name="Walley P.G."/>
            <person name="Manoli S."/>
            <person name="Batley J."/>
            <person name="Edwards D."/>
            <person name="Nelson M.N."/>
            <person name="Wang X."/>
            <person name="Paterson A.H."/>
            <person name="King G."/>
            <person name="Bancroft I."/>
            <person name="Chalhoub B."/>
            <person name="Sharpe A.G."/>
        </authorList>
    </citation>
    <scope>NUCLEOTIDE SEQUENCE [LARGE SCALE GENOMIC DNA]</scope>
    <source>
        <strain evidence="1">cv. TO1000</strain>
    </source>
</reference>
<sequence>MRMNMIITSFAPYSLSLRGSLNAYDPWSVTSHCKGFYKGSSAGFILGSLRVKVN</sequence>
<name>A0A0D2ZV03_BRAOL</name>
<evidence type="ECO:0000313" key="2">
    <source>
        <dbReference type="Proteomes" id="UP000032141"/>
    </source>
</evidence>
<organism evidence="1 2">
    <name type="scientific">Brassica oleracea var. oleracea</name>
    <dbReference type="NCBI Taxonomy" id="109376"/>
    <lineage>
        <taxon>Eukaryota</taxon>
        <taxon>Viridiplantae</taxon>
        <taxon>Streptophyta</taxon>
        <taxon>Embryophyta</taxon>
        <taxon>Tracheophyta</taxon>
        <taxon>Spermatophyta</taxon>
        <taxon>Magnoliopsida</taxon>
        <taxon>eudicotyledons</taxon>
        <taxon>Gunneridae</taxon>
        <taxon>Pentapetalae</taxon>
        <taxon>rosids</taxon>
        <taxon>malvids</taxon>
        <taxon>Brassicales</taxon>
        <taxon>Brassicaceae</taxon>
        <taxon>Brassiceae</taxon>
        <taxon>Brassica</taxon>
    </lineage>
</organism>
<dbReference type="AlphaFoldDB" id="A0A0D2ZV03"/>
<dbReference type="Proteomes" id="UP000032141">
    <property type="component" value="Unassembled WGS sequence"/>
</dbReference>
<dbReference type="Gramene" id="Bo01441s010.1">
    <property type="protein sequence ID" value="Bo01441s010.1"/>
    <property type="gene ID" value="Bo01441s010"/>
</dbReference>